<dbReference type="InterPro" id="IPR013216">
    <property type="entry name" value="Methyltransf_11"/>
</dbReference>
<dbReference type="SUPFAM" id="SSF53335">
    <property type="entry name" value="S-adenosyl-L-methionine-dependent methyltransferases"/>
    <property type="match status" value="1"/>
</dbReference>
<evidence type="ECO:0000313" key="2">
    <source>
        <dbReference type="EMBL" id="GAG48077.1"/>
    </source>
</evidence>
<gene>
    <name evidence="2" type="ORF">S01H1_85180</name>
</gene>
<dbReference type="Pfam" id="PF08241">
    <property type="entry name" value="Methyltransf_11"/>
    <property type="match status" value="1"/>
</dbReference>
<feature type="non-terminal residue" evidence="2">
    <location>
        <position position="92"/>
    </location>
</feature>
<sequence>MVSRDIRITKEYWERTAQEEDTIAGKSLRSMDDEHYQKEAFFVAQRLSLDKFDLFLSVGCGSGTYLRYLADKTRTTVGIDYAENAIYWARRV</sequence>
<dbReference type="InterPro" id="IPR029063">
    <property type="entry name" value="SAM-dependent_MTases_sf"/>
</dbReference>
<feature type="domain" description="Methyltransferase type 11" evidence="1">
    <location>
        <begin position="56"/>
        <end position="91"/>
    </location>
</feature>
<dbReference type="GO" id="GO:0008757">
    <property type="term" value="F:S-adenosylmethionine-dependent methyltransferase activity"/>
    <property type="evidence" value="ECO:0007669"/>
    <property type="project" value="InterPro"/>
</dbReference>
<comment type="caution">
    <text evidence="2">The sequence shown here is derived from an EMBL/GenBank/DDBJ whole genome shotgun (WGS) entry which is preliminary data.</text>
</comment>
<dbReference type="Gene3D" id="3.40.50.150">
    <property type="entry name" value="Vaccinia Virus protein VP39"/>
    <property type="match status" value="1"/>
</dbReference>
<proteinExistence type="predicted"/>
<accession>X0YMA0</accession>
<dbReference type="AlphaFoldDB" id="X0YMA0"/>
<name>X0YMA0_9ZZZZ</name>
<protein>
    <recommendedName>
        <fullName evidence="1">Methyltransferase type 11 domain-containing protein</fullName>
    </recommendedName>
</protein>
<dbReference type="EMBL" id="BARS01058395">
    <property type="protein sequence ID" value="GAG48077.1"/>
    <property type="molecule type" value="Genomic_DNA"/>
</dbReference>
<evidence type="ECO:0000259" key="1">
    <source>
        <dbReference type="Pfam" id="PF08241"/>
    </source>
</evidence>
<organism evidence="2">
    <name type="scientific">marine sediment metagenome</name>
    <dbReference type="NCBI Taxonomy" id="412755"/>
    <lineage>
        <taxon>unclassified sequences</taxon>
        <taxon>metagenomes</taxon>
        <taxon>ecological metagenomes</taxon>
    </lineage>
</organism>
<reference evidence="2" key="1">
    <citation type="journal article" date="2014" name="Front. Microbiol.">
        <title>High frequency of phylogenetically diverse reductive dehalogenase-homologous genes in deep subseafloor sedimentary metagenomes.</title>
        <authorList>
            <person name="Kawai M."/>
            <person name="Futagami T."/>
            <person name="Toyoda A."/>
            <person name="Takaki Y."/>
            <person name="Nishi S."/>
            <person name="Hori S."/>
            <person name="Arai W."/>
            <person name="Tsubouchi T."/>
            <person name="Morono Y."/>
            <person name="Uchiyama I."/>
            <person name="Ito T."/>
            <person name="Fujiyama A."/>
            <person name="Inagaki F."/>
            <person name="Takami H."/>
        </authorList>
    </citation>
    <scope>NUCLEOTIDE SEQUENCE</scope>
    <source>
        <strain evidence="2">Expedition CK06-06</strain>
    </source>
</reference>